<reference evidence="4" key="1">
    <citation type="submission" date="2020-01" db="EMBL/GenBank/DDBJ databases">
        <title>Draft genome sequence of the Termite Coptotermes fromosanus.</title>
        <authorList>
            <person name="Itakura S."/>
            <person name="Yosikawa Y."/>
            <person name="Umezawa K."/>
        </authorList>
    </citation>
    <scope>NUCLEOTIDE SEQUENCE [LARGE SCALE GENOMIC DNA]</scope>
</reference>
<evidence type="ECO:0000256" key="1">
    <source>
        <dbReference type="ARBA" id="ARBA00007865"/>
    </source>
</evidence>
<feature type="chain" id="PRO_5027117397" description="Cyclase family protein" evidence="2">
    <location>
        <begin position="20"/>
        <end position="179"/>
    </location>
</feature>
<dbReference type="GO" id="GO:0019441">
    <property type="term" value="P:L-tryptophan catabolic process to kynurenine"/>
    <property type="evidence" value="ECO:0007669"/>
    <property type="project" value="InterPro"/>
</dbReference>
<keyword evidence="2" id="KW-0732">Signal</keyword>
<dbReference type="InterPro" id="IPR037175">
    <property type="entry name" value="KFase_sf"/>
</dbReference>
<organism evidence="3 4">
    <name type="scientific">Coptotermes formosanus</name>
    <name type="common">Formosan subterranean termite</name>
    <dbReference type="NCBI Taxonomy" id="36987"/>
    <lineage>
        <taxon>Eukaryota</taxon>
        <taxon>Metazoa</taxon>
        <taxon>Ecdysozoa</taxon>
        <taxon>Arthropoda</taxon>
        <taxon>Hexapoda</taxon>
        <taxon>Insecta</taxon>
        <taxon>Pterygota</taxon>
        <taxon>Neoptera</taxon>
        <taxon>Polyneoptera</taxon>
        <taxon>Dictyoptera</taxon>
        <taxon>Blattodea</taxon>
        <taxon>Blattoidea</taxon>
        <taxon>Termitoidae</taxon>
        <taxon>Rhinotermitidae</taxon>
        <taxon>Coptotermes</taxon>
    </lineage>
</organism>
<evidence type="ECO:0008006" key="5">
    <source>
        <dbReference type="Google" id="ProtNLM"/>
    </source>
</evidence>
<evidence type="ECO:0000313" key="3">
    <source>
        <dbReference type="EMBL" id="GFG34515.1"/>
    </source>
</evidence>
<sequence length="179" mass="20400">MFSLISFLYIVVLCTVAQGAPTPEMIDLGYGMNNKTAFWPGSQKYNVILKKREKNENGIPWYAENTYEASEHAGTHMDAPFHMYEHGWKVGDIPLHRFFAPGVLIDISHKVTYNDFEIKADDIKAWENKYGPIPNGSVVLIRFGWSSRHYANHTAYYGLVNSNSSEMHFPGKTIKILPQ</sequence>
<dbReference type="GO" id="GO:0004061">
    <property type="term" value="F:arylformamidase activity"/>
    <property type="evidence" value="ECO:0007669"/>
    <property type="project" value="InterPro"/>
</dbReference>
<proteinExistence type="inferred from homology"/>
<dbReference type="Pfam" id="PF04199">
    <property type="entry name" value="Cyclase"/>
    <property type="match status" value="1"/>
</dbReference>
<comment type="caution">
    <text evidence="3">The sequence shown here is derived from an EMBL/GenBank/DDBJ whole genome shotgun (WGS) entry which is preliminary data.</text>
</comment>
<dbReference type="SUPFAM" id="SSF102198">
    <property type="entry name" value="Putative cyclase"/>
    <property type="match status" value="1"/>
</dbReference>
<protein>
    <recommendedName>
        <fullName evidence="5">Cyclase family protein</fullName>
    </recommendedName>
</protein>
<dbReference type="OrthoDB" id="7108654at2759"/>
<dbReference type="PANTHER" id="PTHR43564:SF2">
    <property type="entry name" value="BLR6059 PROTEIN"/>
    <property type="match status" value="1"/>
</dbReference>
<keyword evidence="4" id="KW-1185">Reference proteome</keyword>
<feature type="signal peptide" evidence="2">
    <location>
        <begin position="1"/>
        <end position="19"/>
    </location>
</feature>
<evidence type="ECO:0000313" key="4">
    <source>
        <dbReference type="Proteomes" id="UP000502823"/>
    </source>
</evidence>
<dbReference type="Gene3D" id="3.50.30.50">
    <property type="entry name" value="Putative cyclase"/>
    <property type="match status" value="1"/>
</dbReference>
<dbReference type="InterPro" id="IPR007325">
    <property type="entry name" value="KFase/CYL"/>
</dbReference>
<dbReference type="Proteomes" id="UP000502823">
    <property type="component" value="Unassembled WGS sequence"/>
</dbReference>
<name>A0A6L2PVM4_COPFO</name>
<dbReference type="InParanoid" id="A0A6L2PVM4"/>
<gene>
    <name evidence="3" type="ORF">Cfor_06443</name>
</gene>
<dbReference type="AlphaFoldDB" id="A0A6L2PVM4"/>
<accession>A0A6L2PVM4</accession>
<evidence type="ECO:0000256" key="2">
    <source>
        <dbReference type="SAM" id="SignalP"/>
    </source>
</evidence>
<dbReference type="PANTHER" id="PTHR43564">
    <property type="entry name" value="KYNURENINE FORMAMIDASE-LIKE PROTEIN"/>
    <property type="match status" value="1"/>
</dbReference>
<comment type="similarity">
    <text evidence="1">Belongs to the Cyclase 1 superfamily.</text>
</comment>
<dbReference type="EMBL" id="BLKM01011808">
    <property type="protein sequence ID" value="GFG34515.1"/>
    <property type="molecule type" value="Genomic_DNA"/>
</dbReference>